<sequence length="359" mass="37852">MAEFLGAVVGPDAQLIPRAPAAPADFLSAAAGVELAPGGALPGSAGAEPGQQRRPGRRQQRPRASGASSAPSEPTPQAPPSARGPARAGSAGAAPAGAPGELREGAAAGQDSKQGVGAAGLRREERQFIRLQAILTVLPQHLLGWTGSSPGSEDGRGDERTHADLVEAALVRSCLDYPRYAGKLGRLAVAHASQDMAVLVDHEDAQLFACVRGTSPFVPRDLSDDARVIMGLPPARVADAKAAYRAVRKQFPGYRSYGCGHSLGGSVMHELAYVFEKSPRYRFTRVDVFNAGGSPLQRRNAALKHTVFLSHRVTGDLVSYFYDPPGGGTIEHKERPQFGGAHWMGHFLPRRRVVAAQDA</sequence>
<feature type="compositionally biased region" description="Low complexity" evidence="1">
    <location>
        <begin position="62"/>
        <end position="72"/>
    </location>
</feature>
<protein>
    <recommendedName>
        <fullName evidence="4">Fungal lipase-like domain-containing protein</fullName>
    </recommendedName>
</protein>
<dbReference type="Proteomes" id="UP001189429">
    <property type="component" value="Unassembled WGS sequence"/>
</dbReference>
<feature type="compositionally biased region" description="Low complexity" evidence="1">
    <location>
        <begin position="80"/>
        <end position="109"/>
    </location>
</feature>
<reference evidence="2" key="1">
    <citation type="submission" date="2023-10" db="EMBL/GenBank/DDBJ databases">
        <authorList>
            <person name="Chen Y."/>
            <person name="Shah S."/>
            <person name="Dougan E. K."/>
            <person name="Thang M."/>
            <person name="Chan C."/>
        </authorList>
    </citation>
    <scope>NUCLEOTIDE SEQUENCE [LARGE SCALE GENOMIC DNA]</scope>
</reference>
<dbReference type="Gene3D" id="3.40.50.1820">
    <property type="entry name" value="alpha/beta hydrolase"/>
    <property type="match status" value="1"/>
</dbReference>
<comment type="caution">
    <text evidence="2">The sequence shown here is derived from an EMBL/GenBank/DDBJ whole genome shotgun (WGS) entry which is preliminary data.</text>
</comment>
<evidence type="ECO:0000313" key="3">
    <source>
        <dbReference type="Proteomes" id="UP001189429"/>
    </source>
</evidence>
<evidence type="ECO:0000256" key="1">
    <source>
        <dbReference type="SAM" id="MobiDB-lite"/>
    </source>
</evidence>
<dbReference type="EMBL" id="CAUYUJ010018354">
    <property type="protein sequence ID" value="CAK0882928.1"/>
    <property type="molecule type" value="Genomic_DNA"/>
</dbReference>
<dbReference type="InterPro" id="IPR029058">
    <property type="entry name" value="AB_hydrolase_fold"/>
</dbReference>
<evidence type="ECO:0008006" key="4">
    <source>
        <dbReference type="Google" id="ProtNLM"/>
    </source>
</evidence>
<name>A0ABN9WDF2_9DINO</name>
<feature type="region of interest" description="Disordered" evidence="1">
    <location>
        <begin position="35"/>
        <end position="119"/>
    </location>
</feature>
<dbReference type="SUPFAM" id="SSF53474">
    <property type="entry name" value="alpha/beta-Hydrolases"/>
    <property type="match status" value="1"/>
</dbReference>
<proteinExistence type="predicted"/>
<feature type="compositionally biased region" description="Low complexity" evidence="1">
    <location>
        <begin position="35"/>
        <end position="53"/>
    </location>
</feature>
<accession>A0ABN9WDF2</accession>
<keyword evidence="3" id="KW-1185">Reference proteome</keyword>
<evidence type="ECO:0000313" key="2">
    <source>
        <dbReference type="EMBL" id="CAK0882928.1"/>
    </source>
</evidence>
<gene>
    <name evidence="2" type="ORF">PCOR1329_LOCUS65290</name>
</gene>
<organism evidence="2 3">
    <name type="scientific">Prorocentrum cordatum</name>
    <dbReference type="NCBI Taxonomy" id="2364126"/>
    <lineage>
        <taxon>Eukaryota</taxon>
        <taxon>Sar</taxon>
        <taxon>Alveolata</taxon>
        <taxon>Dinophyceae</taxon>
        <taxon>Prorocentrales</taxon>
        <taxon>Prorocentraceae</taxon>
        <taxon>Prorocentrum</taxon>
    </lineage>
</organism>